<protein>
    <recommendedName>
        <fullName evidence="3">Sel1 repeat family protein</fullName>
    </recommendedName>
</protein>
<name>A0ABS1MZA7_9ACTN</name>
<gene>
    <name evidence="1" type="ORF">JK360_27840</name>
</gene>
<dbReference type="RefSeq" id="WP_201808672.1">
    <property type="nucleotide sequence ID" value="NZ_JAERRI010000017.1"/>
</dbReference>
<proteinExistence type="predicted"/>
<reference evidence="1 2" key="1">
    <citation type="submission" date="2021-01" db="EMBL/GenBank/DDBJ databases">
        <title>WGS of actinomycetes isolated from Thailand.</title>
        <authorList>
            <person name="Thawai C."/>
        </authorList>
    </citation>
    <scope>NUCLEOTIDE SEQUENCE [LARGE SCALE GENOMIC DNA]</scope>
    <source>
        <strain evidence="1 2">CH9-7</strain>
    </source>
</reference>
<comment type="caution">
    <text evidence="1">The sequence shown here is derived from an EMBL/GenBank/DDBJ whole genome shotgun (WGS) entry which is preliminary data.</text>
</comment>
<evidence type="ECO:0000313" key="2">
    <source>
        <dbReference type="Proteomes" id="UP000629371"/>
    </source>
</evidence>
<dbReference type="Proteomes" id="UP000629371">
    <property type="component" value="Unassembled WGS sequence"/>
</dbReference>
<organism evidence="1 2">
    <name type="scientific">Streptomyces siderophoricus</name>
    <dbReference type="NCBI Taxonomy" id="2802281"/>
    <lineage>
        <taxon>Bacteria</taxon>
        <taxon>Bacillati</taxon>
        <taxon>Actinomycetota</taxon>
        <taxon>Actinomycetes</taxon>
        <taxon>Kitasatosporales</taxon>
        <taxon>Streptomycetaceae</taxon>
        <taxon>Streptomyces</taxon>
    </lineage>
</organism>
<evidence type="ECO:0000313" key="1">
    <source>
        <dbReference type="EMBL" id="MBL1093128.1"/>
    </source>
</evidence>
<dbReference type="SUPFAM" id="SSF81901">
    <property type="entry name" value="HCP-like"/>
    <property type="match status" value="1"/>
</dbReference>
<keyword evidence="2" id="KW-1185">Reference proteome</keyword>
<accession>A0ABS1MZA7</accession>
<evidence type="ECO:0008006" key="3">
    <source>
        <dbReference type="Google" id="ProtNLM"/>
    </source>
</evidence>
<sequence>MVWFNEAQHYLMERDFGERIAAAVRTLLSDPKRAPVLVLGTLWPRYWDALTALPNRESAPYPQARELLAGRQIRVADAFTRRELMAATRVASSDDRLALALSQASDGRITQFLAGAPDLVGRYEHAPLAARAVLDVAVDAARLGCSGHLPQSFLEQASAGYMSEDAFDTVGDEWFGQSLAYAARPVHGNIVPLRRIRIRPGLPAEGEPVYRLADYLQQYGGQKRRHLCPPASFWEAALRTLSDVADLRALESAAERRWRLRHAYLLGRAADVLLSEVAVEQGEASAVPGPRHMIPADPDWPADHFKCRALADLALGHERNAERGEATALAFQAADCCQPDALAVLALMRERAGNRTDAAYLAHHAAARGAPHCLAELALAREAAGLCEEAEHYAWEAAQYGLTHVLAILAKAREDRGDVVRAELLWELAAERDHAEAHGNIARLRVRDDDQYGAEEVALEAANRGLAARQPYGFAPLWVTRWPHGIEPDGSPTASWARA</sequence>
<dbReference type="EMBL" id="JAERRI010000017">
    <property type="protein sequence ID" value="MBL1093128.1"/>
    <property type="molecule type" value="Genomic_DNA"/>
</dbReference>